<organism evidence="2 3">
    <name type="scientific">Mucilaginibacter auburnensis</name>
    <dbReference type="NCBI Taxonomy" id="1457233"/>
    <lineage>
        <taxon>Bacteria</taxon>
        <taxon>Pseudomonadati</taxon>
        <taxon>Bacteroidota</taxon>
        <taxon>Sphingobacteriia</taxon>
        <taxon>Sphingobacteriales</taxon>
        <taxon>Sphingobacteriaceae</taxon>
        <taxon>Mucilaginibacter</taxon>
    </lineage>
</organism>
<dbReference type="InterPro" id="IPR037107">
    <property type="entry name" value="Put_OMP_sf"/>
</dbReference>
<proteinExistence type="predicted"/>
<keyword evidence="3" id="KW-1185">Reference proteome</keyword>
<reference evidence="2 3" key="1">
    <citation type="submission" date="2017-11" db="EMBL/GenBank/DDBJ databases">
        <title>Genomic Encyclopedia of Archaeal and Bacterial Type Strains, Phase II (KMG-II): From Individual Species to Whole Genera.</title>
        <authorList>
            <person name="Goeker M."/>
        </authorList>
    </citation>
    <scope>NUCLEOTIDE SEQUENCE [LARGE SCALE GENOMIC DNA]</scope>
    <source>
        <strain evidence="2 3">DSM 28175</strain>
    </source>
</reference>
<feature type="signal peptide" evidence="1">
    <location>
        <begin position="1"/>
        <end position="23"/>
    </location>
</feature>
<accession>A0A2H9VMM8</accession>
<evidence type="ECO:0000313" key="2">
    <source>
        <dbReference type="EMBL" id="PJJ79589.1"/>
    </source>
</evidence>
<dbReference type="Pfam" id="PF09982">
    <property type="entry name" value="LpxR"/>
    <property type="match status" value="1"/>
</dbReference>
<gene>
    <name evidence="2" type="ORF">CLV57_2723</name>
</gene>
<dbReference type="OrthoDB" id="622552at2"/>
<dbReference type="Gene3D" id="2.40.128.140">
    <property type="entry name" value="Outer membrane protein"/>
    <property type="match status" value="1"/>
</dbReference>
<dbReference type="AlphaFoldDB" id="A0A2H9VMM8"/>
<feature type="chain" id="PRO_5014181986" description="Lipid A deacylase LpxR family protein" evidence="1">
    <location>
        <begin position="24"/>
        <end position="321"/>
    </location>
</feature>
<dbReference type="Proteomes" id="UP000242687">
    <property type="component" value="Unassembled WGS sequence"/>
</dbReference>
<comment type="caution">
    <text evidence="2">The sequence shown here is derived from an EMBL/GenBank/DDBJ whole genome shotgun (WGS) entry which is preliminary data.</text>
</comment>
<name>A0A2H9VMM8_9SPHI</name>
<dbReference type="RefSeq" id="WP_100341914.1">
    <property type="nucleotide sequence ID" value="NZ_PGFJ01000002.1"/>
</dbReference>
<evidence type="ECO:0008006" key="4">
    <source>
        <dbReference type="Google" id="ProtNLM"/>
    </source>
</evidence>
<keyword evidence="1" id="KW-0732">Signal</keyword>
<dbReference type="EMBL" id="PGFJ01000002">
    <property type="protein sequence ID" value="PJJ79589.1"/>
    <property type="molecule type" value="Genomic_DNA"/>
</dbReference>
<dbReference type="InterPro" id="IPR018707">
    <property type="entry name" value="LpxR"/>
</dbReference>
<protein>
    <recommendedName>
        <fullName evidence="4">Lipid A deacylase LpxR family protein</fullName>
    </recommendedName>
</protein>
<evidence type="ECO:0000256" key="1">
    <source>
        <dbReference type="SAM" id="SignalP"/>
    </source>
</evidence>
<evidence type="ECO:0000313" key="3">
    <source>
        <dbReference type="Proteomes" id="UP000242687"/>
    </source>
</evidence>
<sequence length="321" mass="35720">MKLKIKRSVITLSLVVCSLIVNAQTYSSEAGLQTDNDSYLFQGSDRYYTDGLFLFYRHALATTNNAKLQNKVLGFEVGQKIFNPQTGNIPTATGVDRPFAGYLYAGASLNLLYKNESNLKLSVQTGVIGPAAKGEQAQKFVHDTFGFYSINGWKYQIQNAFQLNLSAEYNRLLYRNDEGFDVSGSAYANLGTGFTGAGVGPLFRLGKLGKLFNSVSTQSTAITKQNADKDHKGEFFIHFKPQFNYVAYDATIEGGLFSNKEPGSLEITAKPVRTIFSNQLGASYVTKRWVIDYTATFPTKVVNPQRYSQQWASITLMYRFN</sequence>